<evidence type="ECO:0000313" key="2">
    <source>
        <dbReference type="Proteomes" id="UP000249497"/>
    </source>
</evidence>
<proteinExistence type="predicted"/>
<protein>
    <submittedName>
        <fullName evidence="1">Uncharacterized protein</fullName>
    </submittedName>
</protein>
<evidence type="ECO:0000313" key="1">
    <source>
        <dbReference type="EMBL" id="RAH81147.1"/>
    </source>
</evidence>
<dbReference type="RefSeq" id="XP_025527041.1">
    <property type="nucleotide sequence ID" value="XM_025672240.1"/>
</dbReference>
<dbReference type="EMBL" id="KZ824798">
    <property type="protein sequence ID" value="RAH81147.1"/>
    <property type="molecule type" value="Genomic_DNA"/>
</dbReference>
<organism evidence="1 2">
    <name type="scientific">Aspergillus japonicus CBS 114.51</name>
    <dbReference type="NCBI Taxonomy" id="1448312"/>
    <lineage>
        <taxon>Eukaryota</taxon>
        <taxon>Fungi</taxon>
        <taxon>Dikarya</taxon>
        <taxon>Ascomycota</taxon>
        <taxon>Pezizomycotina</taxon>
        <taxon>Eurotiomycetes</taxon>
        <taxon>Eurotiomycetidae</taxon>
        <taxon>Eurotiales</taxon>
        <taxon>Aspergillaceae</taxon>
        <taxon>Aspergillus</taxon>
        <taxon>Aspergillus subgen. Circumdati</taxon>
    </lineage>
</organism>
<sequence>MTELQVHSPVCTSQLGHVCTRPLAYIKAAEIAPVGTFILATVQIMAMTGTQTLLTRLTALSPQVPEDPAVSTTETQALLAGLAALRQQVPEDDDLRRQLSQALSQALVAVERPLETVHRISFAVGAAAPPDHVR</sequence>
<reference evidence="1 2" key="1">
    <citation type="submission" date="2018-02" db="EMBL/GenBank/DDBJ databases">
        <title>The genomes of Aspergillus section Nigri reveals drivers in fungal speciation.</title>
        <authorList>
            <consortium name="DOE Joint Genome Institute"/>
            <person name="Vesth T.C."/>
            <person name="Nybo J."/>
            <person name="Theobald S."/>
            <person name="Brandl J."/>
            <person name="Frisvad J.C."/>
            <person name="Nielsen K.F."/>
            <person name="Lyhne E.K."/>
            <person name="Kogle M.E."/>
            <person name="Kuo A."/>
            <person name="Riley R."/>
            <person name="Clum A."/>
            <person name="Nolan M."/>
            <person name="Lipzen A."/>
            <person name="Salamov A."/>
            <person name="Henrissat B."/>
            <person name="Wiebenga A."/>
            <person name="De vries R.P."/>
            <person name="Grigoriev I.V."/>
            <person name="Mortensen U.H."/>
            <person name="Andersen M.R."/>
            <person name="Baker S.E."/>
        </authorList>
    </citation>
    <scope>NUCLEOTIDE SEQUENCE [LARGE SCALE GENOMIC DNA]</scope>
    <source>
        <strain evidence="1 2">CBS 114.51</strain>
    </source>
</reference>
<name>A0A8T8WZ68_ASPJA</name>
<gene>
    <name evidence="1" type="ORF">BO86DRAFT_389859</name>
</gene>
<dbReference type="Proteomes" id="UP000249497">
    <property type="component" value="Unassembled WGS sequence"/>
</dbReference>
<dbReference type="GeneID" id="37175932"/>
<keyword evidence="2" id="KW-1185">Reference proteome</keyword>
<dbReference type="AlphaFoldDB" id="A0A8T8WZ68"/>
<accession>A0A8T8WZ68</accession>